<name>A0A9P7QE38_9HYPO</name>
<sequence>MVHKATHPTTTGVYDQSVRCVNFNTGAGKHLDDYHPPHTVADMDHLQRLFDNHQETAPTDVCGTWDTFHAKKRECVTGFIRMPRHLQIIYNQSGRESSSLSEVDLDTLSEEDLERMHPSGAFYPDPYDERNRARRNTATRAPAGRPSAPRISSPLADQDRTVRPTAESQSSVQSSPLAGLSPAPSQGRDNRNGRSLASRTLEQSQLALNEQAAEQQRLANAAEAQRQEYNQIVIAASQQFMTAQMERIRAGQTPLPYDEAMFKLKDKI</sequence>
<comment type="caution">
    <text evidence="3">The sequence shown here is derived from an EMBL/GenBank/DDBJ whole genome shotgun (WGS) entry which is preliminary data.</text>
</comment>
<feature type="coiled-coil region" evidence="1">
    <location>
        <begin position="205"/>
        <end position="239"/>
    </location>
</feature>
<evidence type="ECO:0000256" key="2">
    <source>
        <dbReference type="SAM" id="MobiDB-lite"/>
    </source>
</evidence>
<evidence type="ECO:0000313" key="4">
    <source>
        <dbReference type="Proteomes" id="UP000707071"/>
    </source>
</evidence>
<protein>
    <submittedName>
        <fullName evidence="3">Uncharacterized protein</fullName>
    </submittedName>
</protein>
<keyword evidence="1" id="KW-0175">Coiled coil</keyword>
<dbReference type="EMBL" id="SRRH01000296">
    <property type="protein sequence ID" value="KAG6291831.1"/>
    <property type="molecule type" value="Genomic_DNA"/>
</dbReference>
<reference evidence="3 4" key="1">
    <citation type="journal article" date="2020" name="bioRxiv">
        <title>Whole genome comparisons of ergot fungi reveals the divergence and evolution of species within the genus Claviceps are the result of varying mechanisms driving genome evolution and host range expansion.</title>
        <authorList>
            <person name="Wyka S.A."/>
            <person name="Mondo S.J."/>
            <person name="Liu M."/>
            <person name="Dettman J."/>
            <person name="Nalam V."/>
            <person name="Broders K.D."/>
        </authorList>
    </citation>
    <scope>NUCLEOTIDE SEQUENCE [LARGE SCALE GENOMIC DNA]</scope>
    <source>
        <strain evidence="3 4">Clav52</strain>
    </source>
</reference>
<accession>A0A9P7QE38</accession>
<proteinExistence type="predicted"/>
<dbReference type="Proteomes" id="UP000707071">
    <property type="component" value="Unassembled WGS sequence"/>
</dbReference>
<evidence type="ECO:0000256" key="1">
    <source>
        <dbReference type="SAM" id="Coils"/>
    </source>
</evidence>
<evidence type="ECO:0000313" key="3">
    <source>
        <dbReference type="EMBL" id="KAG6291831.1"/>
    </source>
</evidence>
<keyword evidence="4" id="KW-1185">Reference proteome</keyword>
<feature type="compositionally biased region" description="Low complexity" evidence="2">
    <location>
        <begin position="174"/>
        <end position="185"/>
    </location>
</feature>
<organism evidence="3 4">
    <name type="scientific">Claviceps aff. purpurea</name>
    <dbReference type="NCBI Taxonomy" id="1967640"/>
    <lineage>
        <taxon>Eukaryota</taxon>
        <taxon>Fungi</taxon>
        <taxon>Dikarya</taxon>
        <taxon>Ascomycota</taxon>
        <taxon>Pezizomycotina</taxon>
        <taxon>Sordariomycetes</taxon>
        <taxon>Hypocreomycetidae</taxon>
        <taxon>Hypocreales</taxon>
        <taxon>Clavicipitaceae</taxon>
        <taxon>Claviceps</taxon>
    </lineage>
</organism>
<gene>
    <name evidence="3" type="ORF">E4U09_003674</name>
</gene>
<dbReference type="AlphaFoldDB" id="A0A9P7QE38"/>
<feature type="region of interest" description="Disordered" evidence="2">
    <location>
        <begin position="109"/>
        <end position="203"/>
    </location>
</feature>